<name>A0A6G3MLV0_HENSL</name>
<evidence type="ECO:0000313" key="2">
    <source>
        <dbReference type="EMBL" id="NDJ95022.1"/>
    </source>
</evidence>
<proteinExistence type="inferred from homology"/>
<dbReference type="InterPro" id="IPR006461">
    <property type="entry name" value="PLAC_motif_containing"/>
</dbReference>
<sequence length="107" mass="12383">MDFKHPIFSCLGDLRMSFLTALAPCVTEGDIAEKLGKDWLEWTALYALGWCLVGGYTRTQLREKLNIKGSKFEDYLLHTFCCCCSLVQERRQFLQYEPEISISRYAT</sequence>
<dbReference type="OrthoDB" id="1045822at2759"/>
<dbReference type="PANTHER" id="PTHR15907">
    <property type="entry name" value="DUF614 FAMILY PROTEIN-RELATED"/>
    <property type="match status" value="1"/>
</dbReference>
<comment type="similarity">
    <text evidence="1">Belongs to the cornifelin family.</text>
</comment>
<protein>
    <submittedName>
        <fullName evidence="2">Protein PLANT CADMIUM RESISTANCE 8 (Trinotate prediction)</fullName>
    </submittedName>
</protein>
<reference evidence="2" key="1">
    <citation type="submission" date="2018-11" db="EMBL/GenBank/DDBJ databases">
        <title>Henneguya salminicola genome and transcriptome.</title>
        <authorList>
            <person name="Yahalomi D."/>
            <person name="Atkinson S.D."/>
            <person name="Neuhof M."/>
            <person name="Chang E.S."/>
            <person name="Philippe H."/>
            <person name="Cartwright P."/>
            <person name="Bartholomew J.L."/>
            <person name="Huchon D."/>
        </authorList>
    </citation>
    <scope>NUCLEOTIDE SEQUENCE</scope>
    <source>
        <strain evidence="2">Hz1</strain>
        <tissue evidence="2">Whole</tissue>
    </source>
</reference>
<organism evidence="2">
    <name type="scientific">Henneguya salminicola</name>
    <name type="common">Myxosporean</name>
    <dbReference type="NCBI Taxonomy" id="69463"/>
    <lineage>
        <taxon>Eukaryota</taxon>
        <taxon>Metazoa</taxon>
        <taxon>Cnidaria</taxon>
        <taxon>Myxozoa</taxon>
        <taxon>Myxosporea</taxon>
        <taxon>Bivalvulida</taxon>
        <taxon>Platysporina</taxon>
        <taxon>Myxobolidae</taxon>
        <taxon>Henneguya</taxon>
    </lineage>
</organism>
<dbReference type="Pfam" id="PF04749">
    <property type="entry name" value="PLAC8"/>
    <property type="match status" value="1"/>
</dbReference>
<accession>A0A6G3MLV0</accession>
<dbReference type="EMBL" id="GHBP01014180">
    <property type="protein sequence ID" value="NDJ95022.1"/>
    <property type="molecule type" value="Transcribed_RNA"/>
</dbReference>
<dbReference type="AlphaFoldDB" id="A0A6G3MLV0"/>
<evidence type="ECO:0000256" key="1">
    <source>
        <dbReference type="ARBA" id="ARBA00009024"/>
    </source>
</evidence>
<dbReference type="NCBIfam" id="TIGR01571">
    <property type="entry name" value="A_thal_Cys_rich"/>
    <property type="match status" value="1"/>
</dbReference>